<dbReference type="EMBL" id="JACHET010000001">
    <property type="protein sequence ID" value="MBB6184762.1"/>
    <property type="molecule type" value="Genomic_DNA"/>
</dbReference>
<keyword evidence="7" id="KW-1185">Reference proteome</keyword>
<dbReference type="AlphaFoldDB" id="A0A099CZR1"/>
<comment type="caution">
    <text evidence="5">The sequence shown here is derived from an EMBL/GenBank/DDBJ whole genome shotgun (WGS) entry which is preliminary data.</text>
</comment>
<evidence type="ECO:0000313" key="6">
    <source>
        <dbReference type="EMBL" id="MBB6184762.1"/>
    </source>
</evidence>
<evidence type="ECO:0000313" key="7">
    <source>
        <dbReference type="Proteomes" id="UP000029708"/>
    </source>
</evidence>
<keyword evidence="2 6" id="KW-0378">Hydrolase</keyword>
<gene>
    <name evidence="6" type="ORF">HNQ86_002107</name>
    <name evidence="5" type="ORF">LF63_0100665</name>
</gene>
<dbReference type="STRING" id="1543381.LF63_0100665"/>
<evidence type="ECO:0000259" key="4">
    <source>
        <dbReference type="Pfam" id="PF00561"/>
    </source>
</evidence>
<dbReference type="Proteomes" id="UP000029708">
    <property type="component" value="Unassembled WGS sequence"/>
</dbReference>
<evidence type="ECO:0000256" key="2">
    <source>
        <dbReference type="ARBA" id="ARBA00022801"/>
    </source>
</evidence>
<reference evidence="6 8" key="2">
    <citation type="submission" date="2020-08" db="EMBL/GenBank/DDBJ databases">
        <title>Genomic Encyclopedia of Type Strains, Phase IV (KMG-IV): sequencing the most valuable type-strain genomes for metagenomic binning, comparative biology and taxonomic classification.</title>
        <authorList>
            <person name="Goeker M."/>
        </authorList>
    </citation>
    <scope>NUCLEOTIDE SEQUENCE [LARGE SCALE GENOMIC DNA]</scope>
    <source>
        <strain evidence="6 8">DSM 107085</strain>
    </source>
</reference>
<keyword evidence="3" id="KW-0732">Signal</keyword>
<dbReference type="HOGENOM" id="CLU_020336_15_0_6"/>
<feature type="signal peptide" evidence="3">
    <location>
        <begin position="1"/>
        <end position="26"/>
    </location>
</feature>
<evidence type="ECO:0000256" key="1">
    <source>
        <dbReference type="ARBA" id="ARBA00010088"/>
    </source>
</evidence>
<organism evidence="5 7">
    <name type="scientific">Oleiagrimonas soli</name>
    <dbReference type="NCBI Taxonomy" id="1543381"/>
    <lineage>
        <taxon>Bacteria</taxon>
        <taxon>Pseudomonadati</taxon>
        <taxon>Pseudomonadota</taxon>
        <taxon>Gammaproteobacteria</taxon>
        <taxon>Lysobacterales</taxon>
        <taxon>Rhodanobacteraceae</taxon>
        <taxon>Oleiagrimonas</taxon>
    </lineage>
</organism>
<dbReference type="InterPro" id="IPR050266">
    <property type="entry name" value="AB_hydrolase_sf"/>
</dbReference>
<dbReference type="EMBL" id="JROI01000002">
    <property type="protein sequence ID" value="KGI79186.1"/>
    <property type="molecule type" value="Genomic_DNA"/>
</dbReference>
<dbReference type="OrthoDB" id="9773293at2"/>
<feature type="domain" description="AB hydrolase-1" evidence="4">
    <location>
        <begin position="78"/>
        <end position="329"/>
    </location>
</feature>
<dbReference type="GO" id="GO:0004177">
    <property type="term" value="F:aminopeptidase activity"/>
    <property type="evidence" value="ECO:0007669"/>
    <property type="project" value="UniProtKB-KW"/>
</dbReference>
<evidence type="ECO:0000313" key="5">
    <source>
        <dbReference type="EMBL" id="KGI79186.1"/>
    </source>
</evidence>
<evidence type="ECO:0000256" key="3">
    <source>
        <dbReference type="SAM" id="SignalP"/>
    </source>
</evidence>
<dbReference type="GO" id="GO:0016020">
    <property type="term" value="C:membrane"/>
    <property type="evidence" value="ECO:0007669"/>
    <property type="project" value="TreeGrafter"/>
</dbReference>
<dbReference type="InterPro" id="IPR005945">
    <property type="entry name" value="Pro_imino_pep"/>
</dbReference>
<accession>A0A099CZR1</accession>
<dbReference type="PANTHER" id="PTHR43798:SF33">
    <property type="entry name" value="HYDROLASE, PUTATIVE (AFU_ORTHOLOGUE AFUA_2G14860)-RELATED"/>
    <property type="match status" value="1"/>
</dbReference>
<dbReference type="RefSeq" id="WP_043098945.1">
    <property type="nucleotide sequence ID" value="NZ_JACHET010000001.1"/>
</dbReference>
<comment type="similarity">
    <text evidence="1">Belongs to the peptidase S33 family.</text>
</comment>
<dbReference type="InterPro" id="IPR002410">
    <property type="entry name" value="Peptidase_S33"/>
</dbReference>
<proteinExistence type="inferred from homology"/>
<dbReference type="NCBIfam" id="TIGR01250">
    <property type="entry name" value="pro_imino_pep_2"/>
    <property type="match status" value="1"/>
</dbReference>
<dbReference type="PANTHER" id="PTHR43798">
    <property type="entry name" value="MONOACYLGLYCEROL LIPASE"/>
    <property type="match status" value="1"/>
</dbReference>
<keyword evidence="6" id="KW-0645">Protease</keyword>
<dbReference type="Gene3D" id="3.40.50.1820">
    <property type="entry name" value="alpha/beta hydrolase"/>
    <property type="match status" value="1"/>
</dbReference>
<dbReference type="InterPro" id="IPR029058">
    <property type="entry name" value="AB_hydrolase_fold"/>
</dbReference>
<dbReference type="Pfam" id="PF00561">
    <property type="entry name" value="Abhydrolase_1"/>
    <property type="match status" value="1"/>
</dbReference>
<feature type="chain" id="PRO_5033713699" evidence="3">
    <location>
        <begin position="27"/>
        <end position="355"/>
    </location>
</feature>
<keyword evidence="6" id="KW-0031">Aminopeptidase</keyword>
<evidence type="ECO:0000313" key="8">
    <source>
        <dbReference type="Proteomes" id="UP000560000"/>
    </source>
</evidence>
<dbReference type="Proteomes" id="UP000560000">
    <property type="component" value="Unassembled WGS sequence"/>
</dbReference>
<reference evidence="5 7" key="1">
    <citation type="submission" date="2014-09" db="EMBL/GenBank/DDBJ databases">
        <title>Xanthomonadaceae 3.5X direct submission.</title>
        <authorList>
            <person name="Fang T."/>
            <person name="Wang H."/>
        </authorList>
    </citation>
    <scope>NUCLEOTIDE SEQUENCE [LARGE SCALE GENOMIC DNA]</scope>
    <source>
        <strain evidence="5 7">3.5X</strain>
    </source>
</reference>
<sequence>MQRFGVFACAAALAVAFLSAALPARAQAPAKAPPASYFDHSGYADAFSGGVRMIPITTPDGTFRVWTKRVGNNPRIKVLLLHGGPGMTHEYLEAFDSFFPGQGIQYYYYDQLGSFYSDQPKDTKLWTLPRFVDEVEQVRKALGLNKDNFYLYGHSWGGVLALQYALKYPQHLKGLIVSNMMASAPAYDAYAHKVLMPQMDPKALAEILKLEKAGKTHDPKYMDLLMSNFYVKHVLRLPPEQWPNPVMRAISHVNETIYTLMQGPSEMGLSGRLEHWDVSQQLKNIAVPTLTIGARYGTMDPKYMQWMASQVQHGRYLYCPHGSHLAMYDDQKIYMDGVIRFIEDVDAGRFPARTH</sequence>
<dbReference type="GO" id="GO:0006508">
    <property type="term" value="P:proteolysis"/>
    <property type="evidence" value="ECO:0007669"/>
    <property type="project" value="InterPro"/>
</dbReference>
<dbReference type="SUPFAM" id="SSF53474">
    <property type="entry name" value="alpha/beta-Hydrolases"/>
    <property type="match status" value="1"/>
</dbReference>
<dbReference type="EC" id="3.4.11.5" evidence="6"/>
<dbReference type="InterPro" id="IPR000073">
    <property type="entry name" value="AB_hydrolase_1"/>
</dbReference>
<protein>
    <submittedName>
        <fullName evidence="5">Proline iminopeptidase</fullName>
        <ecNumber evidence="6">3.4.11.5</ecNumber>
    </submittedName>
</protein>
<name>A0A099CZR1_9GAMM</name>
<dbReference type="PRINTS" id="PR00793">
    <property type="entry name" value="PROAMNOPTASE"/>
</dbReference>